<dbReference type="InterPro" id="IPR048011">
    <property type="entry name" value="NTP-PPase_MazG-like_C"/>
</dbReference>
<evidence type="ECO:0000256" key="3">
    <source>
        <dbReference type="ARBA" id="ARBA00066372"/>
    </source>
</evidence>
<dbReference type="GO" id="GO:0046081">
    <property type="term" value="P:dUTP catabolic process"/>
    <property type="evidence" value="ECO:0007669"/>
    <property type="project" value="TreeGrafter"/>
</dbReference>
<dbReference type="PANTHER" id="PTHR30522">
    <property type="entry name" value="NUCLEOSIDE TRIPHOSPHATE PYROPHOSPHOHYDROLASE"/>
    <property type="match status" value="1"/>
</dbReference>
<evidence type="ECO:0000256" key="1">
    <source>
        <dbReference type="ARBA" id="ARBA00052141"/>
    </source>
</evidence>
<dbReference type="EC" id="3.6.1.8" evidence="3"/>
<dbReference type="InterPro" id="IPR004518">
    <property type="entry name" value="MazG-like_dom"/>
</dbReference>
<protein>
    <recommendedName>
        <fullName evidence="4">Nucleoside triphosphate pyrophosphohydrolase</fullName>
        <ecNumber evidence="3">3.6.1.8</ecNumber>
    </recommendedName>
</protein>
<dbReference type="FunFam" id="1.10.287.1080:FF:000001">
    <property type="entry name" value="Nucleoside triphosphate pyrophosphohydrolase"/>
    <property type="match status" value="1"/>
</dbReference>
<dbReference type="InterPro" id="IPR011551">
    <property type="entry name" value="NTP_PyrPHydrolase_MazG"/>
</dbReference>
<keyword evidence="7" id="KW-1185">Reference proteome</keyword>
<dbReference type="FunFam" id="1.10.287.1080:FF:000003">
    <property type="entry name" value="Nucleoside triphosphate pyrophosphohydrolase"/>
    <property type="match status" value="1"/>
</dbReference>
<evidence type="ECO:0000313" key="6">
    <source>
        <dbReference type="EMBL" id="ACY47643.1"/>
    </source>
</evidence>
<dbReference type="STRING" id="518766.Rmar_0745"/>
<reference evidence="6 7" key="1">
    <citation type="journal article" date="2009" name="Stand. Genomic Sci.">
        <title>Complete genome sequence of Rhodothermus marinus type strain (R-10).</title>
        <authorList>
            <person name="Nolan M."/>
            <person name="Tindall B.J."/>
            <person name="Pomrenke H."/>
            <person name="Lapidus A."/>
            <person name="Copeland A."/>
            <person name="Glavina Del Rio T."/>
            <person name="Lucas S."/>
            <person name="Chen F."/>
            <person name="Tice H."/>
            <person name="Cheng J.F."/>
            <person name="Saunders E."/>
            <person name="Han C."/>
            <person name="Bruce D."/>
            <person name="Goodwin L."/>
            <person name="Chain P."/>
            <person name="Pitluck S."/>
            <person name="Ovchinikova G."/>
            <person name="Pati A."/>
            <person name="Ivanova N."/>
            <person name="Mavromatis K."/>
            <person name="Chen A."/>
            <person name="Palaniappan K."/>
            <person name="Land M."/>
            <person name="Hauser L."/>
            <person name="Chang Y.J."/>
            <person name="Jeffries C.D."/>
            <person name="Brettin T."/>
            <person name="Goker M."/>
            <person name="Bristow J."/>
            <person name="Eisen J.A."/>
            <person name="Markowitz V."/>
            <person name="Hugenholtz P."/>
            <person name="Kyrpides N.C."/>
            <person name="Klenk H.P."/>
            <person name="Detter J.C."/>
        </authorList>
    </citation>
    <scope>NUCLEOTIDE SEQUENCE [LARGE SCALE GENOMIC DNA]</scope>
    <source>
        <strain evidence="7">ATCC 43812 / DSM 4252 / R-10</strain>
    </source>
</reference>
<dbReference type="eggNOG" id="COG3956">
    <property type="taxonomic scope" value="Bacteria"/>
</dbReference>
<proteinExistence type="inferred from homology"/>
<comment type="catalytic activity">
    <reaction evidence="1">
        <text>ATP + H2O = AMP + diphosphate + H(+)</text>
        <dbReference type="Rhea" id="RHEA:14245"/>
        <dbReference type="ChEBI" id="CHEBI:15377"/>
        <dbReference type="ChEBI" id="CHEBI:15378"/>
        <dbReference type="ChEBI" id="CHEBI:30616"/>
        <dbReference type="ChEBI" id="CHEBI:33019"/>
        <dbReference type="ChEBI" id="CHEBI:456215"/>
        <dbReference type="EC" id="3.6.1.8"/>
    </reaction>
</comment>
<dbReference type="SUPFAM" id="SSF101386">
    <property type="entry name" value="all-alpha NTP pyrophosphatases"/>
    <property type="match status" value="2"/>
</dbReference>
<dbReference type="PANTHER" id="PTHR30522:SF0">
    <property type="entry name" value="NUCLEOSIDE TRIPHOSPHATE PYROPHOSPHOHYDROLASE"/>
    <property type="match status" value="1"/>
</dbReference>
<dbReference type="Gene3D" id="1.10.287.1080">
    <property type="entry name" value="MazG-like"/>
    <property type="match status" value="2"/>
</dbReference>
<feature type="domain" description="NTP pyrophosphohydrolase MazG-like" evidence="5">
    <location>
        <begin position="43"/>
        <end position="116"/>
    </location>
</feature>
<dbReference type="EMBL" id="CP001807">
    <property type="protein sequence ID" value="ACY47643.1"/>
    <property type="molecule type" value="Genomic_DNA"/>
</dbReference>
<dbReference type="CDD" id="cd11529">
    <property type="entry name" value="NTP-PPase_MazG_Cterm"/>
    <property type="match status" value="1"/>
</dbReference>
<dbReference type="GO" id="GO:0006950">
    <property type="term" value="P:response to stress"/>
    <property type="evidence" value="ECO:0007669"/>
    <property type="project" value="UniProtKB-ARBA"/>
</dbReference>
<dbReference type="CDD" id="cd11528">
    <property type="entry name" value="NTP-PPase_MazG_Nterm"/>
    <property type="match status" value="1"/>
</dbReference>
<dbReference type="GO" id="GO:0046061">
    <property type="term" value="P:dATP catabolic process"/>
    <property type="evidence" value="ECO:0007669"/>
    <property type="project" value="TreeGrafter"/>
</dbReference>
<dbReference type="KEGG" id="rmr:Rmar_0745"/>
<gene>
    <name evidence="6" type="ordered locus">Rmar_0745</name>
</gene>
<dbReference type="GO" id="GO:0046047">
    <property type="term" value="P:TTP catabolic process"/>
    <property type="evidence" value="ECO:0007669"/>
    <property type="project" value="TreeGrafter"/>
</dbReference>
<accession>D0MG87</accession>
<dbReference type="InterPro" id="IPR048015">
    <property type="entry name" value="NTP-PPase_MazG-like_N"/>
</dbReference>
<sequence length="283" mass="32936">MAEAEKKPYDPSFRESEDRLEAYADFVAIVRQLRRDCPWDREQTHESVKHLLIEEAYEVVSAIEENDWEELKRELGDLLLHVVFHSVMAEQAGRFTLKDVIETETEKLIRRHPHVFGDVQVGSVQEVLSNWEQIKLREKAAARKEQVSALEGVPRHLPGLLRAYRIQEKAAGVGFDFPEREQAWQKVEEELQEFHQLTQTGAAPEKLEDELGDVLFALVNYARLLGLNPENALQRTNNKFIRRFRHIEARLAEQGRTPAEADLDEMDRYWEEAKSLDRHEADS</sequence>
<dbReference type="NCBIfam" id="TIGR00444">
    <property type="entry name" value="mazG"/>
    <property type="match status" value="1"/>
</dbReference>
<evidence type="ECO:0000259" key="5">
    <source>
        <dbReference type="Pfam" id="PF03819"/>
    </source>
</evidence>
<dbReference type="GO" id="GO:0006203">
    <property type="term" value="P:dGTP catabolic process"/>
    <property type="evidence" value="ECO:0007669"/>
    <property type="project" value="TreeGrafter"/>
</dbReference>
<dbReference type="Pfam" id="PF03819">
    <property type="entry name" value="MazG"/>
    <property type="match status" value="2"/>
</dbReference>
<dbReference type="OrthoDB" id="9808939at2"/>
<comment type="similarity">
    <text evidence="2">Belongs to the nucleoside triphosphate pyrophosphohydrolase family.</text>
</comment>
<dbReference type="HOGENOM" id="CLU_038356_0_1_10"/>
<dbReference type="NCBIfam" id="NF007113">
    <property type="entry name" value="PRK09562.1"/>
    <property type="match status" value="1"/>
</dbReference>
<evidence type="ECO:0000256" key="4">
    <source>
        <dbReference type="ARBA" id="ARBA00074799"/>
    </source>
</evidence>
<feature type="domain" description="NTP pyrophosphohydrolase MazG-like" evidence="5">
    <location>
        <begin position="185"/>
        <end position="246"/>
    </location>
</feature>
<dbReference type="AlphaFoldDB" id="D0MG87"/>
<dbReference type="GO" id="GO:0046052">
    <property type="term" value="P:UTP catabolic process"/>
    <property type="evidence" value="ECO:0007669"/>
    <property type="project" value="TreeGrafter"/>
</dbReference>
<dbReference type="GO" id="GO:0046076">
    <property type="term" value="P:dTTP catabolic process"/>
    <property type="evidence" value="ECO:0007669"/>
    <property type="project" value="TreeGrafter"/>
</dbReference>
<organism evidence="6 7">
    <name type="scientific">Rhodothermus marinus (strain ATCC 43812 / DSM 4252 / R-10)</name>
    <name type="common">Rhodothermus obamensis</name>
    <dbReference type="NCBI Taxonomy" id="518766"/>
    <lineage>
        <taxon>Bacteria</taxon>
        <taxon>Pseudomonadati</taxon>
        <taxon>Rhodothermota</taxon>
        <taxon>Rhodothermia</taxon>
        <taxon>Rhodothermales</taxon>
        <taxon>Rhodothermaceae</taxon>
        <taxon>Rhodothermus</taxon>
    </lineage>
</organism>
<name>D0MG87_RHOM4</name>
<dbReference type="Proteomes" id="UP000002221">
    <property type="component" value="Chromosome"/>
</dbReference>
<evidence type="ECO:0000313" key="7">
    <source>
        <dbReference type="Proteomes" id="UP000002221"/>
    </source>
</evidence>
<evidence type="ECO:0000256" key="2">
    <source>
        <dbReference type="ARBA" id="ARBA00061115"/>
    </source>
</evidence>
<dbReference type="GO" id="GO:0047693">
    <property type="term" value="F:ATP diphosphatase activity"/>
    <property type="evidence" value="ECO:0007669"/>
    <property type="project" value="UniProtKB-EC"/>
</dbReference>
<dbReference type="RefSeq" id="WP_012843255.1">
    <property type="nucleotide sequence ID" value="NC_013501.1"/>
</dbReference>